<accession>A0A1I3D265</accession>
<dbReference type="EMBL" id="FOQD01000003">
    <property type="protein sequence ID" value="SFH80793.1"/>
    <property type="molecule type" value="Genomic_DNA"/>
</dbReference>
<keyword evidence="2" id="KW-1185">Reference proteome</keyword>
<sequence length="127" mass="13619">MHLARVNTKLAVSLTIIVAVMICFAASLANGRSPAVILGVSQRTNDAVRTSDQHYSAVRQHSQQDGLCLYVCLQQADLEERFTDNLKGTAVAALCIPEQPASQPYAACCSASTNLCSLQVLAQRLNV</sequence>
<protein>
    <submittedName>
        <fullName evidence="1">Uncharacterized protein</fullName>
    </submittedName>
</protein>
<gene>
    <name evidence="1" type="ORF">SAMN05421753_10361</name>
</gene>
<proteinExistence type="predicted"/>
<reference evidence="2" key="1">
    <citation type="submission" date="2016-10" db="EMBL/GenBank/DDBJ databases">
        <authorList>
            <person name="Varghese N."/>
            <person name="Submissions S."/>
        </authorList>
    </citation>
    <scope>NUCLEOTIDE SEQUENCE [LARGE SCALE GENOMIC DNA]</scope>
    <source>
        <strain evidence="2">DSM 26348</strain>
    </source>
</reference>
<dbReference type="AlphaFoldDB" id="A0A1I3D265"/>
<evidence type="ECO:0000313" key="2">
    <source>
        <dbReference type="Proteomes" id="UP000199518"/>
    </source>
</evidence>
<dbReference type="Proteomes" id="UP000199518">
    <property type="component" value="Unassembled WGS sequence"/>
</dbReference>
<evidence type="ECO:0000313" key="1">
    <source>
        <dbReference type="EMBL" id="SFH80793.1"/>
    </source>
</evidence>
<name>A0A1I3D265_9PLAN</name>
<organism evidence="1 2">
    <name type="scientific">Planctomicrobium piriforme</name>
    <dbReference type="NCBI Taxonomy" id="1576369"/>
    <lineage>
        <taxon>Bacteria</taxon>
        <taxon>Pseudomonadati</taxon>
        <taxon>Planctomycetota</taxon>
        <taxon>Planctomycetia</taxon>
        <taxon>Planctomycetales</taxon>
        <taxon>Planctomycetaceae</taxon>
        <taxon>Planctomicrobium</taxon>
    </lineage>
</organism>